<dbReference type="InterPro" id="IPR001612">
    <property type="entry name" value="Caveolin"/>
</dbReference>
<evidence type="ECO:0000256" key="3">
    <source>
        <dbReference type="ARBA" id="ARBA00022475"/>
    </source>
</evidence>
<gene>
    <name evidence="8" type="ORF">HNY73_020919</name>
</gene>
<evidence type="ECO:0000256" key="6">
    <source>
        <dbReference type="RuleBase" id="RU000680"/>
    </source>
</evidence>
<evidence type="ECO:0000256" key="4">
    <source>
        <dbReference type="ARBA" id="ARBA00023034"/>
    </source>
</evidence>
<reference evidence="8" key="2">
    <citation type="submission" date="2020-06" db="EMBL/GenBank/DDBJ databases">
        <authorList>
            <person name="Sheffer M."/>
        </authorList>
    </citation>
    <scope>NUCLEOTIDE SEQUENCE</scope>
</reference>
<protein>
    <recommendedName>
        <fullName evidence="6">Caveolin</fullName>
    </recommendedName>
</protein>
<comment type="caution">
    <text evidence="8">The sequence shown here is derived from an EMBL/GenBank/DDBJ whole genome shotgun (WGS) entry which is preliminary data.</text>
</comment>
<evidence type="ECO:0000256" key="1">
    <source>
        <dbReference type="ARBA" id="ARBA00004202"/>
    </source>
</evidence>
<sequence length="167" mass="18600">MDVVNRDPNSLNEYLQQLRDDLRMVDVPLKQQKRKETPPSPAPGPYLTTVEFDDVIAEPEGTYSPTCVWRNSKTIFTGSRNCCYRCLSLICGIPIALIVGCSFACITFQHVWCIAPALRQFNINCHAVRLFLKTALDACIGPCCSAIGLVLSRIKITHQSDSGRTHV</sequence>
<keyword evidence="9" id="KW-1185">Reference proteome</keyword>
<keyword evidence="7" id="KW-0812">Transmembrane</keyword>
<dbReference type="Pfam" id="PF01146">
    <property type="entry name" value="Caveolin"/>
    <property type="match status" value="1"/>
</dbReference>
<dbReference type="PANTHER" id="PTHR10844">
    <property type="entry name" value="CAVEOLIN"/>
    <property type="match status" value="1"/>
</dbReference>
<comment type="subcellular location">
    <subcellularLocation>
        <location evidence="1 6">Cell membrane</location>
        <topology evidence="1 6">Peripheral membrane protein</topology>
    </subcellularLocation>
    <subcellularLocation>
        <location evidence="6">Golgi apparatus membrane</location>
        <topology evidence="6">Peripheral membrane protein</topology>
    </subcellularLocation>
    <subcellularLocation>
        <location evidence="6">Membrane</location>
        <location evidence="6">Caveola</location>
        <topology evidence="6">Peripheral membrane protein</topology>
    </subcellularLocation>
</comment>
<evidence type="ECO:0000256" key="5">
    <source>
        <dbReference type="ARBA" id="ARBA00023136"/>
    </source>
</evidence>
<proteinExistence type="inferred from homology"/>
<dbReference type="OMA" id="CEFAHIT"/>
<comment type="function">
    <text evidence="6">May act as a scaffolding protein within caveolar membranes. Interacts directly with G-protein alpha subunits and can functionally regulate their activity.</text>
</comment>
<dbReference type="AlphaFoldDB" id="A0A8T0EC98"/>
<organism evidence="8 9">
    <name type="scientific">Argiope bruennichi</name>
    <name type="common">Wasp spider</name>
    <name type="synonym">Aranea bruennichi</name>
    <dbReference type="NCBI Taxonomy" id="94029"/>
    <lineage>
        <taxon>Eukaryota</taxon>
        <taxon>Metazoa</taxon>
        <taxon>Ecdysozoa</taxon>
        <taxon>Arthropoda</taxon>
        <taxon>Chelicerata</taxon>
        <taxon>Arachnida</taxon>
        <taxon>Araneae</taxon>
        <taxon>Araneomorphae</taxon>
        <taxon>Entelegynae</taxon>
        <taxon>Araneoidea</taxon>
        <taxon>Araneidae</taxon>
        <taxon>Argiope</taxon>
    </lineage>
</organism>
<dbReference type="OrthoDB" id="5917823at2759"/>
<evidence type="ECO:0000313" key="9">
    <source>
        <dbReference type="Proteomes" id="UP000807504"/>
    </source>
</evidence>
<dbReference type="GO" id="GO:0060090">
    <property type="term" value="F:molecular adaptor activity"/>
    <property type="evidence" value="ECO:0007669"/>
    <property type="project" value="TreeGrafter"/>
</dbReference>
<dbReference type="GO" id="GO:0005901">
    <property type="term" value="C:caveola"/>
    <property type="evidence" value="ECO:0007669"/>
    <property type="project" value="UniProtKB-SubCell"/>
</dbReference>
<name>A0A8T0EC98_ARGBR</name>
<dbReference type="Proteomes" id="UP000807504">
    <property type="component" value="Unassembled WGS sequence"/>
</dbReference>
<dbReference type="PANTHER" id="PTHR10844:SF19">
    <property type="entry name" value="CAVEOLIN-2"/>
    <property type="match status" value="1"/>
</dbReference>
<dbReference type="GO" id="GO:0000139">
    <property type="term" value="C:Golgi membrane"/>
    <property type="evidence" value="ECO:0007669"/>
    <property type="project" value="UniProtKB-SubCell"/>
</dbReference>
<accession>A0A8T0EC98</accession>
<keyword evidence="3 6" id="KW-1003">Cell membrane</keyword>
<evidence type="ECO:0000313" key="8">
    <source>
        <dbReference type="EMBL" id="KAF8768061.1"/>
    </source>
</evidence>
<keyword evidence="5 6" id="KW-0472">Membrane</keyword>
<dbReference type="EMBL" id="JABXBU010002230">
    <property type="protein sequence ID" value="KAF8768061.1"/>
    <property type="molecule type" value="Genomic_DNA"/>
</dbReference>
<evidence type="ECO:0000256" key="2">
    <source>
        <dbReference type="ARBA" id="ARBA00010988"/>
    </source>
</evidence>
<keyword evidence="7" id="KW-1133">Transmembrane helix</keyword>
<comment type="similarity">
    <text evidence="2 6">Belongs to the caveolin family.</text>
</comment>
<reference evidence="8" key="1">
    <citation type="journal article" date="2020" name="bioRxiv">
        <title>Chromosome-level reference genome of the European wasp spider Argiope bruennichi: a resource for studies on range expansion and evolutionary adaptation.</title>
        <authorList>
            <person name="Sheffer M.M."/>
            <person name="Hoppe A."/>
            <person name="Krehenwinkel H."/>
            <person name="Uhl G."/>
            <person name="Kuss A.W."/>
            <person name="Jensen L."/>
            <person name="Jensen C."/>
            <person name="Gillespie R.G."/>
            <person name="Hoff K.J."/>
            <person name="Prost S."/>
        </authorList>
    </citation>
    <scope>NUCLEOTIDE SEQUENCE</scope>
</reference>
<feature type="transmembrane region" description="Helical" evidence="7">
    <location>
        <begin position="86"/>
        <end position="112"/>
    </location>
</feature>
<evidence type="ECO:0000256" key="7">
    <source>
        <dbReference type="SAM" id="Phobius"/>
    </source>
</evidence>
<dbReference type="GO" id="GO:0070836">
    <property type="term" value="P:caveola assembly"/>
    <property type="evidence" value="ECO:0007669"/>
    <property type="project" value="InterPro"/>
</dbReference>
<keyword evidence="4 6" id="KW-0333">Golgi apparatus</keyword>